<dbReference type="InterPro" id="IPR053781">
    <property type="entry name" value="F-box_AtFBL13-like"/>
</dbReference>
<dbReference type="Pfam" id="PF00646">
    <property type="entry name" value="F-box"/>
    <property type="match status" value="1"/>
</dbReference>
<sequence length="318" mass="36825">MDGRRLPPHHGYLVCDHELLGKGVGQSLDLTERETVKMIMTRSMSRRKRRESNVDQDRLSDLPSEILLHIMSFMMIKDAVRTCILSKRWKDLWKFLPNFKLHVSEFSNPFKFFDFVSGIVSRRDGNHSLHTLDFHRHSSCRYQILKNLMTYAVNHRIQQLRIFVPSNLCLPPCVYSSWSLTSLHISVSMYDFKRRTRIPKSLDLPSLLCLHLVYVAISADKNGNAEPFSNCKKLHNLYLDHCVVLYPNALFSHNSENLNITNPKLVNLMMDYTYRLGHKTVISAPNLSCFTLNGAPFQTLRGQERENLNVEIQSSSLT</sequence>
<evidence type="ECO:0000313" key="3">
    <source>
        <dbReference type="RefSeq" id="XP_027364581.1"/>
    </source>
</evidence>
<dbReference type="PANTHER" id="PTHR32212">
    <property type="entry name" value="CYCLIN-LIKE F-BOX"/>
    <property type="match status" value="1"/>
</dbReference>
<protein>
    <submittedName>
        <fullName evidence="3">F-box/FBD/LRR-repeat protein At4g13965</fullName>
    </submittedName>
</protein>
<dbReference type="Gene3D" id="1.20.1280.50">
    <property type="match status" value="1"/>
</dbReference>
<name>A0A8B8M7D0_ABRPR</name>
<dbReference type="InterPro" id="IPR001810">
    <property type="entry name" value="F-box_dom"/>
</dbReference>
<proteinExistence type="predicted"/>
<reference evidence="3" key="2">
    <citation type="submission" date="2025-08" db="UniProtKB">
        <authorList>
            <consortium name="RefSeq"/>
        </authorList>
    </citation>
    <scope>IDENTIFICATION</scope>
    <source>
        <tissue evidence="3">Young leaves</tissue>
    </source>
</reference>
<reference evidence="2" key="1">
    <citation type="journal article" date="2019" name="Toxins">
        <title>Detection of Abrin-Like and Prepropulchellin-Like Toxin Genes and Transcripts Using Whole Genome Sequencing and Full-Length Transcript Sequencing of Abrus precatorius.</title>
        <authorList>
            <person name="Hovde B.T."/>
            <person name="Daligault H.E."/>
            <person name="Hanschen E.R."/>
            <person name="Kunde Y.A."/>
            <person name="Johnson M.B."/>
            <person name="Starkenburg S.R."/>
            <person name="Johnson S.L."/>
        </authorList>
    </citation>
    <scope>NUCLEOTIDE SEQUENCE [LARGE SCALE GENOMIC DNA]</scope>
</reference>
<dbReference type="InterPro" id="IPR036047">
    <property type="entry name" value="F-box-like_dom_sf"/>
</dbReference>
<dbReference type="SMART" id="SM00256">
    <property type="entry name" value="FBOX"/>
    <property type="match status" value="1"/>
</dbReference>
<dbReference type="KEGG" id="aprc:113871681"/>
<evidence type="ECO:0000313" key="2">
    <source>
        <dbReference type="Proteomes" id="UP000694853"/>
    </source>
</evidence>
<accession>A0A8B8M7D0</accession>
<organism evidence="2 3">
    <name type="scientific">Abrus precatorius</name>
    <name type="common">Indian licorice</name>
    <name type="synonym">Glycine abrus</name>
    <dbReference type="NCBI Taxonomy" id="3816"/>
    <lineage>
        <taxon>Eukaryota</taxon>
        <taxon>Viridiplantae</taxon>
        <taxon>Streptophyta</taxon>
        <taxon>Embryophyta</taxon>
        <taxon>Tracheophyta</taxon>
        <taxon>Spermatophyta</taxon>
        <taxon>Magnoliopsida</taxon>
        <taxon>eudicotyledons</taxon>
        <taxon>Gunneridae</taxon>
        <taxon>Pentapetalae</taxon>
        <taxon>rosids</taxon>
        <taxon>fabids</taxon>
        <taxon>Fabales</taxon>
        <taxon>Fabaceae</taxon>
        <taxon>Papilionoideae</taxon>
        <taxon>50 kb inversion clade</taxon>
        <taxon>NPAAA clade</taxon>
        <taxon>indigoferoid/millettioid clade</taxon>
        <taxon>Abreae</taxon>
        <taxon>Abrus</taxon>
    </lineage>
</organism>
<dbReference type="AlphaFoldDB" id="A0A8B8M7D0"/>
<dbReference type="SUPFAM" id="SSF81383">
    <property type="entry name" value="F-box domain"/>
    <property type="match status" value="1"/>
</dbReference>
<dbReference type="PANTHER" id="PTHR32212:SF461">
    <property type="entry name" value="F-BOX DOMAIN-CONTAINING PROTEIN"/>
    <property type="match status" value="1"/>
</dbReference>
<dbReference type="GeneID" id="113871681"/>
<feature type="domain" description="F-box" evidence="1">
    <location>
        <begin position="56"/>
        <end position="92"/>
    </location>
</feature>
<dbReference type="Proteomes" id="UP000694853">
    <property type="component" value="Unplaced"/>
</dbReference>
<dbReference type="CDD" id="cd22160">
    <property type="entry name" value="F-box_AtFBL13-like"/>
    <property type="match status" value="1"/>
</dbReference>
<gene>
    <name evidence="3" type="primary">LOC113871681</name>
</gene>
<dbReference type="RefSeq" id="XP_027364581.1">
    <property type="nucleotide sequence ID" value="XM_027508780.1"/>
</dbReference>
<keyword evidence="2" id="KW-1185">Reference proteome</keyword>
<dbReference type="PROSITE" id="PS50181">
    <property type="entry name" value="FBOX"/>
    <property type="match status" value="1"/>
</dbReference>
<dbReference type="OrthoDB" id="677997at2759"/>
<evidence type="ECO:0000259" key="1">
    <source>
        <dbReference type="PROSITE" id="PS50181"/>
    </source>
</evidence>